<evidence type="ECO:0000256" key="1">
    <source>
        <dbReference type="SAM" id="MobiDB-lite"/>
    </source>
</evidence>
<dbReference type="InterPro" id="IPR008928">
    <property type="entry name" value="6-hairpin_glycosidase_sf"/>
</dbReference>
<evidence type="ECO:0000313" key="2">
    <source>
        <dbReference type="EMBL" id="BBY26629.1"/>
    </source>
</evidence>
<dbReference type="KEGG" id="msei:MSEDJ_07250"/>
<accession>A0A7I7QJT2</accession>
<dbReference type="GO" id="GO:0016740">
    <property type="term" value="F:transferase activity"/>
    <property type="evidence" value="ECO:0007669"/>
    <property type="project" value="UniProtKB-KW"/>
</dbReference>
<dbReference type="SUPFAM" id="SSF48208">
    <property type="entry name" value="Six-hairpin glycosidases"/>
    <property type="match status" value="1"/>
</dbReference>
<feature type="region of interest" description="Disordered" evidence="1">
    <location>
        <begin position="1"/>
        <end position="35"/>
    </location>
</feature>
<name>A0A7I7QJT2_9MYCO</name>
<dbReference type="Proteomes" id="UP000467193">
    <property type="component" value="Chromosome"/>
</dbReference>
<keyword evidence="3" id="KW-1185">Reference proteome</keyword>
<gene>
    <name evidence="2" type="ORF">MSEDJ_07250</name>
</gene>
<sequence length="392" mass="42760">MADPQRRGGAQSADRQERRTVLPQAPGGPGRRGCDGLVRKHEIPGVAGVLTPEQCRQTGESIAATQESTGALPWFDGGHTDPWDHVENAMALSVTGLWDEARAGYDWCRDTQRADGSWPIQFRNGVIEDANSDSNFCAYVATGVWHHVLVTRDRGFAEDMWPVVSKAIDFVLTLQLAEGQIAWAASPAGIIQEALLTGNSSVYHAIRCAIALSNYLGDPQPEWEVAVGQLGHAIAEHPESFLAKDTHSMEWYYPVLGGAIRGEAARARIDARWDEFVVPGLGIRCIDHRPWVTGAETCELVMALDAMGDTARAHEQFAAMHHLRETDGSYWTGLVFSDGKRWPVERTTWTGAAMILAADALSSTTAASGIFRGHDLPRGLEGEFDCACATRR</sequence>
<proteinExistence type="predicted"/>
<organism evidence="2 3">
    <name type="scientific">Mycolicibacterium sediminis</name>
    <dbReference type="NCBI Taxonomy" id="1286180"/>
    <lineage>
        <taxon>Bacteria</taxon>
        <taxon>Bacillati</taxon>
        <taxon>Actinomycetota</taxon>
        <taxon>Actinomycetes</taxon>
        <taxon>Mycobacteriales</taxon>
        <taxon>Mycobacteriaceae</taxon>
        <taxon>Mycolicibacterium</taxon>
    </lineage>
</organism>
<protein>
    <submittedName>
        <fullName evidence="2">Prenyltransferase</fullName>
    </submittedName>
</protein>
<reference evidence="2 3" key="1">
    <citation type="journal article" date="2019" name="Emerg. Microbes Infect.">
        <title>Comprehensive subspecies identification of 175 nontuberculous mycobacteria species based on 7547 genomic profiles.</title>
        <authorList>
            <person name="Matsumoto Y."/>
            <person name="Kinjo T."/>
            <person name="Motooka D."/>
            <person name="Nabeya D."/>
            <person name="Jung N."/>
            <person name="Uechi K."/>
            <person name="Horii T."/>
            <person name="Iida T."/>
            <person name="Fujita J."/>
            <person name="Nakamura S."/>
        </authorList>
    </citation>
    <scope>NUCLEOTIDE SEQUENCE [LARGE SCALE GENOMIC DNA]</scope>
    <source>
        <strain evidence="2 3">JCM 17899</strain>
    </source>
</reference>
<dbReference type="EMBL" id="AP022588">
    <property type="protein sequence ID" value="BBY26629.1"/>
    <property type="molecule type" value="Genomic_DNA"/>
</dbReference>
<dbReference type="Gene3D" id="1.50.10.10">
    <property type="match status" value="1"/>
</dbReference>
<dbReference type="AlphaFoldDB" id="A0A7I7QJT2"/>
<dbReference type="GO" id="GO:0005975">
    <property type="term" value="P:carbohydrate metabolic process"/>
    <property type="evidence" value="ECO:0007669"/>
    <property type="project" value="InterPro"/>
</dbReference>
<evidence type="ECO:0000313" key="3">
    <source>
        <dbReference type="Proteomes" id="UP000467193"/>
    </source>
</evidence>
<dbReference type="InterPro" id="IPR012341">
    <property type="entry name" value="6hp_glycosidase-like_sf"/>
</dbReference>
<keyword evidence="2" id="KW-0808">Transferase</keyword>